<feature type="region of interest" description="Disordered" evidence="1">
    <location>
        <begin position="1"/>
        <end position="29"/>
    </location>
</feature>
<reference evidence="3" key="1">
    <citation type="journal article" date="2019" name="Int. J. Syst. Evol. Microbiol.">
        <title>The Global Catalogue of Microorganisms (GCM) 10K type strain sequencing project: providing services to taxonomists for standard genome sequencing and annotation.</title>
        <authorList>
            <consortium name="The Broad Institute Genomics Platform"/>
            <consortium name="The Broad Institute Genome Sequencing Center for Infectious Disease"/>
            <person name="Wu L."/>
            <person name="Ma J."/>
        </authorList>
    </citation>
    <scope>NUCLEOTIDE SEQUENCE [LARGE SCALE GENOMIC DNA]</scope>
    <source>
        <strain evidence="3">JCM 17924</strain>
    </source>
</reference>
<sequence>MGACETSKQGFPEVSNPTTDSEESIGRLDSPSHLVAEVSEGKVQYSVSREQLIKNFTRQFNDGTVVDKALVRKVQGNAKEKPVYYLVGLGLRNGRFRAMAMPLQLSTDNSLYLTSAAERYVIESSGCQFCFFNFEGSQIVGTSCEESGGGASCDLSVQQNNTFFPTSNSRK</sequence>
<evidence type="ECO:0000313" key="2">
    <source>
        <dbReference type="EMBL" id="GAA4382998.1"/>
    </source>
</evidence>
<accession>A0ABP8J0Y1</accession>
<evidence type="ECO:0008006" key="4">
    <source>
        <dbReference type="Google" id="ProtNLM"/>
    </source>
</evidence>
<dbReference type="Proteomes" id="UP001500454">
    <property type="component" value="Unassembled WGS sequence"/>
</dbReference>
<dbReference type="EMBL" id="BAABHA010000007">
    <property type="protein sequence ID" value="GAA4382998.1"/>
    <property type="molecule type" value="Genomic_DNA"/>
</dbReference>
<proteinExistence type="predicted"/>
<name>A0ABP8J0Y1_9BACT</name>
<protein>
    <recommendedName>
        <fullName evidence="4">Lipoprotein</fullName>
    </recommendedName>
</protein>
<evidence type="ECO:0000313" key="3">
    <source>
        <dbReference type="Proteomes" id="UP001500454"/>
    </source>
</evidence>
<organism evidence="2 3">
    <name type="scientific">Hymenobacter koreensis</name>
    <dbReference type="NCBI Taxonomy" id="1084523"/>
    <lineage>
        <taxon>Bacteria</taxon>
        <taxon>Pseudomonadati</taxon>
        <taxon>Bacteroidota</taxon>
        <taxon>Cytophagia</taxon>
        <taxon>Cytophagales</taxon>
        <taxon>Hymenobacteraceae</taxon>
        <taxon>Hymenobacter</taxon>
    </lineage>
</organism>
<keyword evidence="3" id="KW-1185">Reference proteome</keyword>
<evidence type="ECO:0000256" key="1">
    <source>
        <dbReference type="SAM" id="MobiDB-lite"/>
    </source>
</evidence>
<gene>
    <name evidence="2" type="ORF">GCM10023186_23810</name>
</gene>
<comment type="caution">
    <text evidence="2">The sequence shown here is derived from an EMBL/GenBank/DDBJ whole genome shotgun (WGS) entry which is preliminary data.</text>
</comment>